<evidence type="ECO:0000313" key="7">
    <source>
        <dbReference type="Proteomes" id="UP000887560"/>
    </source>
</evidence>
<evidence type="ECO:0000256" key="2">
    <source>
        <dbReference type="ARBA" id="ARBA00006420"/>
    </source>
</evidence>
<dbReference type="PANTHER" id="PTHR11178">
    <property type="entry name" value="IRON-SULFUR CLUSTER SCAFFOLD PROTEIN NFU-RELATED"/>
    <property type="match status" value="1"/>
</dbReference>
<feature type="region of interest" description="Disordered" evidence="5">
    <location>
        <begin position="144"/>
        <end position="171"/>
    </location>
</feature>
<keyword evidence="7" id="KW-1185">Reference proteome</keyword>
<dbReference type="GO" id="GO:0051536">
    <property type="term" value="F:iron-sulfur cluster binding"/>
    <property type="evidence" value="ECO:0007669"/>
    <property type="project" value="InterPro"/>
</dbReference>
<dbReference type="Pfam" id="PF01106">
    <property type="entry name" value="NifU"/>
    <property type="match status" value="1"/>
</dbReference>
<evidence type="ECO:0000313" key="8">
    <source>
        <dbReference type="WBParaSite" id="scf7180000417694.g1654"/>
    </source>
</evidence>
<comment type="function">
    <text evidence="1">Molecular scaffold for [Fe-S] cluster assembly of mitochondrial iron-sulfur proteins.</text>
</comment>
<dbReference type="SUPFAM" id="SSF110836">
    <property type="entry name" value="Hypothetical protein SAV1430"/>
    <property type="match status" value="1"/>
</dbReference>
<keyword evidence="4" id="KW-0175">Coiled coil</keyword>
<dbReference type="GO" id="GO:0005506">
    <property type="term" value="F:iron ion binding"/>
    <property type="evidence" value="ECO:0007669"/>
    <property type="project" value="InterPro"/>
</dbReference>
<dbReference type="InterPro" id="IPR036498">
    <property type="entry name" value="Nfu/NifU_N_sf"/>
</dbReference>
<evidence type="ECO:0000256" key="4">
    <source>
        <dbReference type="SAM" id="Coils"/>
    </source>
</evidence>
<evidence type="ECO:0000256" key="3">
    <source>
        <dbReference type="ARBA" id="ARBA00018782"/>
    </source>
</evidence>
<comment type="similarity">
    <text evidence="2">Belongs to the NifU family.</text>
</comment>
<dbReference type="PANTHER" id="PTHR11178:SF1">
    <property type="entry name" value="NFU1 IRON-SULFUR CLUSTER SCAFFOLD HOMOLOG, MITOCHONDRIAL"/>
    <property type="match status" value="1"/>
</dbReference>
<organism evidence="7 8">
    <name type="scientific">Meloidogyne floridensis</name>
    <dbReference type="NCBI Taxonomy" id="298350"/>
    <lineage>
        <taxon>Eukaryota</taxon>
        <taxon>Metazoa</taxon>
        <taxon>Ecdysozoa</taxon>
        <taxon>Nematoda</taxon>
        <taxon>Chromadorea</taxon>
        <taxon>Rhabditida</taxon>
        <taxon>Tylenchina</taxon>
        <taxon>Tylenchomorpha</taxon>
        <taxon>Tylenchoidea</taxon>
        <taxon>Meloidogynidae</taxon>
        <taxon>Meloidogyninae</taxon>
        <taxon>Meloidogyne</taxon>
    </lineage>
</organism>
<feature type="region of interest" description="Disordered" evidence="5">
    <location>
        <begin position="193"/>
        <end position="226"/>
    </location>
</feature>
<dbReference type="GO" id="GO:0005739">
    <property type="term" value="C:mitochondrion"/>
    <property type="evidence" value="ECO:0007669"/>
    <property type="project" value="TreeGrafter"/>
</dbReference>
<evidence type="ECO:0000256" key="1">
    <source>
        <dbReference type="ARBA" id="ARBA00002175"/>
    </source>
</evidence>
<dbReference type="InterPro" id="IPR014824">
    <property type="entry name" value="Nfu/NifU_N"/>
</dbReference>
<dbReference type="Gene3D" id="3.30.300.130">
    <property type="entry name" value="Fe-S cluster assembly (FSCA)"/>
    <property type="match status" value="1"/>
</dbReference>
<feature type="domain" description="Scaffold protein Nfu/NifU N-terminal" evidence="6">
    <location>
        <begin position="285"/>
        <end position="361"/>
    </location>
</feature>
<feature type="compositionally biased region" description="Basic residues" evidence="5">
    <location>
        <begin position="144"/>
        <end position="158"/>
    </location>
</feature>
<dbReference type="AlphaFoldDB" id="A0A915NEJ8"/>
<feature type="coiled-coil region" evidence="4">
    <location>
        <begin position="10"/>
        <end position="58"/>
    </location>
</feature>
<dbReference type="WBParaSite" id="scf7180000417694.g1654">
    <property type="protein sequence ID" value="scf7180000417694.g1654"/>
    <property type="gene ID" value="scf7180000417694.g1654"/>
</dbReference>
<protein>
    <recommendedName>
        <fullName evidence="3">NFU1 iron-sulfur cluster scaffold homolog, mitochondrial</fullName>
    </recommendedName>
</protein>
<name>A0A915NEJ8_9BILA</name>
<dbReference type="Proteomes" id="UP000887560">
    <property type="component" value="Unplaced"/>
</dbReference>
<dbReference type="SMART" id="SM00932">
    <property type="entry name" value="Nfu_N"/>
    <property type="match status" value="1"/>
</dbReference>
<dbReference type="InterPro" id="IPR001075">
    <property type="entry name" value="NIF_FeS_clus_asmbl_NifU_C"/>
</dbReference>
<feature type="compositionally biased region" description="Basic and acidic residues" evidence="5">
    <location>
        <begin position="213"/>
        <end position="222"/>
    </location>
</feature>
<evidence type="ECO:0000259" key="6">
    <source>
        <dbReference type="SMART" id="SM00932"/>
    </source>
</evidence>
<proteinExistence type="inferred from homology"/>
<dbReference type="Pfam" id="PF08712">
    <property type="entry name" value="Nfu_N"/>
    <property type="match status" value="1"/>
</dbReference>
<dbReference type="SUPFAM" id="SSF117916">
    <property type="entry name" value="Fe-S cluster assembly (FSCA) domain-like"/>
    <property type="match status" value="1"/>
</dbReference>
<reference evidence="8" key="1">
    <citation type="submission" date="2022-11" db="UniProtKB">
        <authorList>
            <consortium name="WormBaseParasite"/>
        </authorList>
    </citation>
    <scope>IDENTIFICATION</scope>
</reference>
<dbReference type="GO" id="GO:0016226">
    <property type="term" value="P:iron-sulfur cluster assembly"/>
    <property type="evidence" value="ECO:0007669"/>
    <property type="project" value="InterPro"/>
</dbReference>
<dbReference type="FunFam" id="3.30.300.130:FF:000001">
    <property type="entry name" value="NFU1 iron-sulfur cluster scaffold"/>
    <property type="match status" value="1"/>
</dbReference>
<feature type="region of interest" description="Disordered" evidence="5">
    <location>
        <begin position="97"/>
        <end position="131"/>
    </location>
</feature>
<dbReference type="InterPro" id="IPR034904">
    <property type="entry name" value="FSCA_dom_sf"/>
</dbReference>
<accession>A0A915NEJ8</accession>
<evidence type="ECO:0000256" key="5">
    <source>
        <dbReference type="SAM" id="MobiDB-lite"/>
    </source>
</evidence>
<sequence>MTDMSSELTLNEAKALITKLTNDLEDSRILTASVTLLNERLTNDLAEARNFIEKLTKYLPGPSGEVTEQQYKKCRFCNKNFEKTELGLHLLLAHKDGVPTSSGGQGESSSSTGTLGKKRSASRSASLSPSKKCLPCDTTITTKNFKRHIRSPKHKKRARLEGDTGEAGGSSSKEITGIVVLIVLMILKNDKKEEETTKSTTKKEKKQKGGSKMGKEKSEVTLERNPGLSLASKTRTKTKPVKLFLKIMFRSCYLHFNAKKSIFGQQLPFMLRSYLSTSQLLRLFIQIQETPNPLSLKFLPGQKLLKDSNRTFEFTSAKEAAHQSPLARDLLRIDGVRSEDEDWVLMKPLIFAAIMDHLQNGRPIIVENNLDNLNVGPSDTAILPEDDEVVATIKELLETRIKPMVQEDGGDVLYAGFEDGIVKLLLKGSCTGCPSSLVTLKQGIKNMMQFYVPEVKDVVEIPDPNRDLEEQALEEFEFKLKKAPKNES</sequence>
<dbReference type="Gene3D" id="3.30.1370.70">
    <property type="entry name" value="Scaffold protein Nfu/NifU, N-terminal domain"/>
    <property type="match status" value="1"/>
</dbReference>
<feature type="compositionally biased region" description="Low complexity" evidence="5">
    <location>
        <begin position="122"/>
        <end position="131"/>
    </location>
</feature>